<evidence type="ECO:0000256" key="1">
    <source>
        <dbReference type="SAM" id="MobiDB-lite"/>
    </source>
</evidence>
<protein>
    <submittedName>
        <fullName evidence="2">Uncharacterized protein</fullName>
    </submittedName>
</protein>
<proteinExistence type="predicted"/>
<sequence>MPADYARRKPSDHATAGSRSLVALKVSLAGLPPAPIAKFCRGCRRHQECSPSDPLNPSKKQENRTTAVAEVDSNYESYANTAPSARFRRVLASSTRSIFAIACICSGRTRLWWCKTPSTLSFFFLCFFCSQCQHLEQQRRRRQRLQKRQIVCVCPFDLGTPE</sequence>
<keyword evidence="3" id="KW-1185">Reference proteome</keyword>
<gene>
    <name evidence="2" type="ORF">VTK73DRAFT_206</name>
</gene>
<accession>A0ABR3VWF2</accession>
<feature type="region of interest" description="Disordered" evidence="1">
    <location>
        <begin position="47"/>
        <end position="66"/>
    </location>
</feature>
<comment type="caution">
    <text evidence="2">The sequence shown here is derived from an EMBL/GenBank/DDBJ whole genome shotgun (WGS) entry which is preliminary data.</text>
</comment>
<name>A0ABR3VWF2_9PEZI</name>
<reference evidence="2 3" key="1">
    <citation type="journal article" date="2024" name="Commun. Biol.">
        <title>Comparative genomic analysis of thermophilic fungi reveals convergent evolutionary adaptations and gene losses.</title>
        <authorList>
            <person name="Steindorff A.S."/>
            <person name="Aguilar-Pontes M.V."/>
            <person name="Robinson A.J."/>
            <person name="Andreopoulos B."/>
            <person name="LaButti K."/>
            <person name="Kuo A."/>
            <person name="Mondo S."/>
            <person name="Riley R."/>
            <person name="Otillar R."/>
            <person name="Haridas S."/>
            <person name="Lipzen A."/>
            <person name="Grimwood J."/>
            <person name="Schmutz J."/>
            <person name="Clum A."/>
            <person name="Reid I.D."/>
            <person name="Moisan M.C."/>
            <person name="Butler G."/>
            <person name="Nguyen T.T.M."/>
            <person name="Dewar K."/>
            <person name="Conant G."/>
            <person name="Drula E."/>
            <person name="Henrissat B."/>
            <person name="Hansel C."/>
            <person name="Singer S."/>
            <person name="Hutchinson M.I."/>
            <person name="de Vries R.P."/>
            <person name="Natvig D.O."/>
            <person name="Powell A.J."/>
            <person name="Tsang A."/>
            <person name="Grigoriev I.V."/>
        </authorList>
    </citation>
    <scope>NUCLEOTIDE SEQUENCE [LARGE SCALE GENOMIC DNA]</scope>
    <source>
        <strain evidence="2 3">ATCC 24622</strain>
    </source>
</reference>
<dbReference type="Proteomes" id="UP001586593">
    <property type="component" value="Unassembled WGS sequence"/>
</dbReference>
<dbReference type="EMBL" id="JAZHXJ010001011">
    <property type="protein sequence ID" value="KAL1846858.1"/>
    <property type="molecule type" value="Genomic_DNA"/>
</dbReference>
<evidence type="ECO:0000313" key="3">
    <source>
        <dbReference type="Proteomes" id="UP001586593"/>
    </source>
</evidence>
<evidence type="ECO:0000313" key="2">
    <source>
        <dbReference type="EMBL" id="KAL1846858.1"/>
    </source>
</evidence>
<organism evidence="2 3">
    <name type="scientific">Phialemonium thermophilum</name>
    <dbReference type="NCBI Taxonomy" id="223376"/>
    <lineage>
        <taxon>Eukaryota</taxon>
        <taxon>Fungi</taxon>
        <taxon>Dikarya</taxon>
        <taxon>Ascomycota</taxon>
        <taxon>Pezizomycotina</taxon>
        <taxon>Sordariomycetes</taxon>
        <taxon>Sordariomycetidae</taxon>
        <taxon>Cephalothecales</taxon>
        <taxon>Cephalothecaceae</taxon>
        <taxon>Phialemonium</taxon>
    </lineage>
</organism>